<proteinExistence type="predicted"/>
<keyword evidence="3" id="KW-1185">Reference proteome</keyword>
<protein>
    <submittedName>
        <fullName evidence="2">Uncharacterized protein</fullName>
    </submittedName>
</protein>
<evidence type="ECO:0000313" key="3">
    <source>
        <dbReference type="Proteomes" id="UP000053354"/>
    </source>
</evidence>
<evidence type="ECO:0000256" key="1">
    <source>
        <dbReference type="SAM" id="Coils"/>
    </source>
</evidence>
<dbReference type="OrthoDB" id="2297419at2"/>
<dbReference type="RefSeq" id="WP_065524674.1">
    <property type="nucleotide sequence ID" value="NZ_CP016540.2"/>
</dbReference>
<dbReference type="STRING" id="1302659.I858_015110"/>
<reference evidence="2" key="1">
    <citation type="submission" date="2016-10" db="EMBL/GenBank/DDBJ databases">
        <authorList>
            <person name="See-Too W.S."/>
        </authorList>
    </citation>
    <scope>NUCLEOTIDE SEQUENCE</scope>
    <source>
        <strain evidence="2">L10.15</strain>
    </source>
</reference>
<evidence type="ECO:0000313" key="2">
    <source>
        <dbReference type="EMBL" id="ANU28318.1"/>
    </source>
</evidence>
<dbReference type="EMBL" id="CP016540">
    <property type="protein sequence ID" value="ANU28318.1"/>
    <property type="molecule type" value="Genomic_DNA"/>
</dbReference>
<name>A0A1B1S555_9BACL</name>
<keyword evidence="1" id="KW-0175">Coiled coil</keyword>
<dbReference type="KEGG" id="pll:I858_015110"/>
<dbReference type="Proteomes" id="UP000053354">
    <property type="component" value="Chromosome"/>
</dbReference>
<sequence length="66" mass="8238">MGKQKYNENVELLFVYTKIFSEIWKYYRLSEKDKKRFEKLVREYEETLADKEKNIKNRAKDLKKNQ</sequence>
<accession>A0A1B1S555</accession>
<organism evidence="2 3">
    <name type="scientific">Planococcus versutus</name>
    <dbReference type="NCBI Taxonomy" id="1302659"/>
    <lineage>
        <taxon>Bacteria</taxon>
        <taxon>Bacillati</taxon>
        <taxon>Bacillota</taxon>
        <taxon>Bacilli</taxon>
        <taxon>Bacillales</taxon>
        <taxon>Caryophanaceae</taxon>
        <taxon>Planococcus</taxon>
    </lineage>
</organism>
<gene>
    <name evidence="2" type="ORF">I858_015110</name>
</gene>
<feature type="coiled-coil region" evidence="1">
    <location>
        <begin position="27"/>
        <end position="65"/>
    </location>
</feature>
<dbReference type="AlphaFoldDB" id="A0A1B1S555"/>